<dbReference type="InterPro" id="IPR000192">
    <property type="entry name" value="Aminotrans_V_dom"/>
</dbReference>
<dbReference type="GO" id="GO:0046872">
    <property type="term" value="F:metal ion binding"/>
    <property type="evidence" value="ECO:0007669"/>
    <property type="project" value="UniProtKB-KW"/>
</dbReference>
<comment type="cofactor">
    <cofactor evidence="1 7">
        <name>pyridoxal 5'-phosphate</name>
        <dbReference type="ChEBI" id="CHEBI:597326"/>
    </cofactor>
</comment>
<dbReference type="GO" id="GO:0051536">
    <property type="term" value="F:iron-sulfur cluster binding"/>
    <property type="evidence" value="ECO:0007669"/>
    <property type="project" value="UniProtKB-KW"/>
</dbReference>
<evidence type="ECO:0000313" key="10">
    <source>
        <dbReference type="Proteomes" id="UP000234335"/>
    </source>
</evidence>
<dbReference type="Gene3D" id="3.40.640.10">
    <property type="entry name" value="Type I PLP-dependent aspartate aminotransferase-like (Major domain)"/>
    <property type="match status" value="1"/>
</dbReference>
<dbReference type="Gene3D" id="3.90.1150.10">
    <property type="entry name" value="Aspartate Aminotransferase, domain 1"/>
    <property type="match status" value="1"/>
</dbReference>
<reference evidence="9 10" key="1">
    <citation type="submission" date="2017-12" db="EMBL/GenBank/DDBJ databases">
        <title>Phylogenetic diversity of female urinary microbiome.</title>
        <authorList>
            <person name="Thomas-White K."/>
            <person name="Wolfe A.J."/>
        </authorList>
    </citation>
    <scope>NUCLEOTIDE SEQUENCE [LARGE SCALE GENOMIC DNA]</scope>
    <source>
        <strain evidence="9 10">UMB0119</strain>
    </source>
</reference>
<dbReference type="InterPro" id="IPR016454">
    <property type="entry name" value="Cysteine_dSase"/>
</dbReference>
<proteinExistence type="inferred from homology"/>
<dbReference type="SUPFAM" id="SSF53383">
    <property type="entry name" value="PLP-dependent transferases"/>
    <property type="match status" value="1"/>
</dbReference>
<dbReference type="AlphaFoldDB" id="A0A2I1M9Z6"/>
<evidence type="ECO:0000313" key="9">
    <source>
        <dbReference type="EMBL" id="PKZ16938.1"/>
    </source>
</evidence>
<protein>
    <submittedName>
        <fullName evidence="9">Cysteine desulfurase</fullName>
    </submittedName>
</protein>
<feature type="domain" description="Aminotransferase class V" evidence="8">
    <location>
        <begin position="2"/>
        <end position="357"/>
    </location>
</feature>
<dbReference type="InterPro" id="IPR015421">
    <property type="entry name" value="PyrdxlP-dep_Trfase_major"/>
</dbReference>
<evidence type="ECO:0000256" key="6">
    <source>
        <dbReference type="ARBA" id="ARBA00023014"/>
    </source>
</evidence>
<comment type="caution">
    <text evidence="9">The sequence shown here is derived from an EMBL/GenBank/DDBJ whole genome shotgun (WGS) entry which is preliminary data.</text>
</comment>
<organism evidence="9 10">
    <name type="scientific">Anaerococcus octavius</name>
    <dbReference type="NCBI Taxonomy" id="54007"/>
    <lineage>
        <taxon>Bacteria</taxon>
        <taxon>Bacillati</taxon>
        <taxon>Bacillota</taxon>
        <taxon>Tissierellia</taxon>
        <taxon>Tissierellales</taxon>
        <taxon>Peptoniphilaceae</taxon>
        <taxon>Anaerococcus</taxon>
    </lineage>
</organism>
<gene>
    <name evidence="9" type="ORF">CYJ34_03895</name>
</gene>
<comment type="similarity">
    <text evidence="2">Belongs to the class-V pyridoxal-phosphate-dependent aminotransferase family. NifS/IscS subfamily.</text>
</comment>
<keyword evidence="6" id="KW-0411">Iron-sulfur</keyword>
<keyword evidence="4" id="KW-0663">Pyridoxal phosphate</keyword>
<evidence type="ECO:0000256" key="2">
    <source>
        <dbReference type="ARBA" id="ARBA00006490"/>
    </source>
</evidence>
<evidence type="ECO:0000256" key="4">
    <source>
        <dbReference type="ARBA" id="ARBA00022898"/>
    </source>
</evidence>
<evidence type="ECO:0000256" key="7">
    <source>
        <dbReference type="RuleBase" id="RU004504"/>
    </source>
</evidence>
<evidence type="ECO:0000256" key="5">
    <source>
        <dbReference type="ARBA" id="ARBA00023004"/>
    </source>
</evidence>
<dbReference type="Proteomes" id="UP000234335">
    <property type="component" value="Unassembled WGS sequence"/>
</dbReference>
<dbReference type="PIRSF" id="PIRSF005572">
    <property type="entry name" value="NifS"/>
    <property type="match status" value="1"/>
</dbReference>
<dbReference type="InterPro" id="IPR015422">
    <property type="entry name" value="PyrdxlP-dep_Trfase_small"/>
</dbReference>
<evidence type="ECO:0000256" key="1">
    <source>
        <dbReference type="ARBA" id="ARBA00001933"/>
    </source>
</evidence>
<name>A0A2I1M9Z6_9FIRM</name>
<evidence type="ECO:0000256" key="3">
    <source>
        <dbReference type="ARBA" id="ARBA00022723"/>
    </source>
</evidence>
<dbReference type="Pfam" id="PF00266">
    <property type="entry name" value="Aminotran_5"/>
    <property type="match status" value="1"/>
</dbReference>
<accession>A0A2I1M9Z6</accession>
<dbReference type="PROSITE" id="PS00595">
    <property type="entry name" value="AA_TRANSFER_CLASS_5"/>
    <property type="match status" value="1"/>
</dbReference>
<keyword evidence="5" id="KW-0408">Iron</keyword>
<dbReference type="PANTHER" id="PTHR11601:SF50">
    <property type="entry name" value="CYSTEINE DESULFURASE ISCS 2-RELATED"/>
    <property type="match status" value="1"/>
</dbReference>
<dbReference type="InterPro" id="IPR020578">
    <property type="entry name" value="Aminotrans_V_PyrdxlP_BS"/>
</dbReference>
<dbReference type="EMBL" id="PKGS01000002">
    <property type="protein sequence ID" value="PKZ16938.1"/>
    <property type="molecule type" value="Genomic_DNA"/>
</dbReference>
<dbReference type="Gene3D" id="1.10.260.50">
    <property type="match status" value="1"/>
</dbReference>
<dbReference type="GO" id="GO:0003824">
    <property type="term" value="F:catalytic activity"/>
    <property type="evidence" value="ECO:0007669"/>
    <property type="project" value="UniProtKB-ARBA"/>
</dbReference>
<keyword evidence="3" id="KW-0479">Metal-binding</keyword>
<evidence type="ECO:0000259" key="8">
    <source>
        <dbReference type="Pfam" id="PF00266"/>
    </source>
</evidence>
<dbReference type="RefSeq" id="WP_101540037.1">
    <property type="nucleotide sequence ID" value="NZ_CALTZC010000010.1"/>
</dbReference>
<keyword evidence="10" id="KW-1185">Reference proteome</keyword>
<dbReference type="InterPro" id="IPR015424">
    <property type="entry name" value="PyrdxlP-dep_Trfase"/>
</dbReference>
<sequence length="372" mass="41622">MIYLDNAATTKIYKKAQDARAMAEDQAFANSSSIHSFGMKSNNLLKESRQIIANVIGSKADEIYFTKGATEANNIAISSLSGEYNIAITSSIEHSSVYASYKNNIYKDVIYLKNDSHGFIDIDCLKNNLSEDVKIVSIIYANNETGTIQDIRKISNIVKSYNKDIVMHIDATQAMGKISCDVNKLNVDLMSFSAHKFHGPKGVGGLYVRKEVLNKIKPVLYGGYQQVISSGTDNHPEIYAMAIALKEQIDADEFNYVNDLNQYMRELIKNNISDYIINSPDHDYSPYVLSVGFAKIKSEVLLHMLENKDIFVSSGSACSKGNNNRILEALNVDSKYSDGVIRFSFNGENTKEELDYVIDVLKDSIEEIRRVM</sequence>
<dbReference type="PANTHER" id="PTHR11601">
    <property type="entry name" value="CYSTEINE DESULFURYLASE FAMILY MEMBER"/>
    <property type="match status" value="1"/>
</dbReference>